<proteinExistence type="predicted"/>
<evidence type="ECO:0000313" key="4">
    <source>
        <dbReference type="EMBL" id="KAB7502263.1"/>
    </source>
</evidence>
<protein>
    <submittedName>
        <fullName evidence="3">Uncharacterized protein</fullName>
    </submittedName>
</protein>
<sequence length="82" mass="9781">MFLKYKRVVIFFYTNGDRGIYNYMELTKNQRNKTQVQKLDLGWVEVFGGFGLYNLLRNKGRFLEGDLGLKNSKFLEYNIEVK</sequence>
<dbReference type="EMBL" id="SEYY01008125">
    <property type="protein sequence ID" value="KAB7502261.1"/>
    <property type="molecule type" value="Genomic_DNA"/>
</dbReference>
<accession>A0A5N5T6L7</accession>
<dbReference type="EMBL" id="SEYY01012601">
    <property type="protein sequence ID" value="KAB7500797.1"/>
    <property type="molecule type" value="Genomic_DNA"/>
</dbReference>
<organism evidence="3 5">
    <name type="scientific">Armadillidium nasatum</name>
    <dbReference type="NCBI Taxonomy" id="96803"/>
    <lineage>
        <taxon>Eukaryota</taxon>
        <taxon>Metazoa</taxon>
        <taxon>Ecdysozoa</taxon>
        <taxon>Arthropoda</taxon>
        <taxon>Crustacea</taxon>
        <taxon>Multicrustacea</taxon>
        <taxon>Malacostraca</taxon>
        <taxon>Eumalacostraca</taxon>
        <taxon>Peracarida</taxon>
        <taxon>Isopoda</taxon>
        <taxon>Oniscidea</taxon>
        <taxon>Crinocheta</taxon>
        <taxon>Armadillidiidae</taxon>
        <taxon>Armadillidium</taxon>
    </lineage>
</organism>
<dbReference type="AlphaFoldDB" id="A0A5N5T6L7"/>
<name>A0A5N5T6L7_9CRUS</name>
<dbReference type="EMBL" id="SEYY01011315">
    <property type="protein sequence ID" value="KAB7501208.1"/>
    <property type="molecule type" value="Genomic_DNA"/>
</dbReference>
<evidence type="ECO:0000313" key="1">
    <source>
        <dbReference type="EMBL" id="KAB7500797.1"/>
    </source>
</evidence>
<keyword evidence="5" id="KW-1185">Reference proteome</keyword>
<comment type="caution">
    <text evidence="3">The sequence shown here is derived from an EMBL/GenBank/DDBJ whole genome shotgun (WGS) entry which is preliminary data.</text>
</comment>
<gene>
    <name evidence="2" type="ORF">Anas_14117</name>
    <name evidence="1" type="ORF">Anas_14408</name>
    <name evidence="3" type="ORF">Anas_14694</name>
    <name evidence="4" type="ORF">Anas_14701</name>
</gene>
<evidence type="ECO:0000313" key="5">
    <source>
        <dbReference type="Proteomes" id="UP000326759"/>
    </source>
</evidence>
<evidence type="ECO:0000313" key="2">
    <source>
        <dbReference type="EMBL" id="KAB7501208.1"/>
    </source>
</evidence>
<dbReference type="EMBL" id="SEYY01008125">
    <property type="protein sequence ID" value="KAB7502263.1"/>
    <property type="molecule type" value="Genomic_DNA"/>
</dbReference>
<reference evidence="3 5" key="1">
    <citation type="journal article" date="2019" name="PLoS Biol.">
        <title>Sex chromosomes control vertical transmission of feminizing Wolbachia symbionts in an isopod.</title>
        <authorList>
            <person name="Becking T."/>
            <person name="Chebbi M.A."/>
            <person name="Giraud I."/>
            <person name="Moumen B."/>
            <person name="Laverre T."/>
            <person name="Caubet Y."/>
            <person name="Peccoud J."/>
            <person name="Gilbert C."/>
            <person name="Cordaux R."/>
        </authorList>
    </citation>
    <scope>NUCLEOTIDE SEQUENCE [LARGE SCALE GENOMIC DNA]</scope>
    <source>
        <strain evidence="3">ANa2</strain>
        <tissue evidence="3">Whole body excluding digestive tract and cuticle</tissue>
    </source>
</reference>
<evidence type="ECO:0000313" key="3">
    <source>
        <dbReference type="EMBL" id="KAB7502261.1"/>
    </source>
</evidence>
<dbReference type="Proteomes" id="UP000326759">
    <property type="component" value="Unassembled WGS sequence"/>
</dbReference>